<dbReference type="InterPro" id="IPR012337">
    <property type="entry name" value="RNaseH-like_sf"/>
</dbReference>
<accession>A0A1I4DDZ5</accession>
<proteinExistence type="predicted"/>
<dbReference type="PROSITE" id="PS50994">
    <property type="entry name" value="INTEGRASE"/>
    <property type="match status" value="1"/>
</dbReference>
<dbReference type="PANTHER" id="PTHR46889">
    <property type="entry name" value="TRANSPOSASE INSF FOR INSERTION SEQUENCE IS3B-RELATED"/>
    <property type="match status" value="1"/>
</dbReference>
<dbReference type="SUPFAM" id="SSF53098">
    <property type="entry name" value="Ribonuclease H-like"/>
    <property type="match status" value="1"/>
</dbReference>
<protein>
    <submittedName>
        <fullName evidence="2">Winged helix-turn helix</fullName>
    </submittedName>
</protein>
<dbReference type="InterPro" id="IPR036397">
    <property type="entry name" value="RNaseH_sf"/>
</dbReference>
<dbReference type="GO" id="GO:0003676">
    <property type="term" value="F:nucleic acid binding"/>
    <property type="evidence" value="ECO:0007669"/>
    <property type="project" value="InterPro"/>
</dbReference>
<dbReference type="NCBIfam" id="NF033577">
    <property type="entry name" value="transpos_IS481"/>
    <property type="match status" value="1"/>
</dbReference>
<dbReference type="Gene3D" id="3.30.420.10">
    <property type="entry name" value="Ribonuclease H-like superfamily/Ribonuclease H"/>
    <property type="match status" value="1"/>
</dbReference>
<feature type="domain" description="Integrase catalytic" evidence="1">
    <location>
        <begin position="160"/>
        <end position="336"/>
    </location>
</feature>
<evidence type="ECO:0000259" key="1">
    <source>
        <dbReference type="PROSITE" id="PS50994"/>
    </source>
</evidence>
<name>A0A1I4DDZ5_9PROT</name>
<dbReference type="InterPro" id="IPR050900">
    <property type="entry name" value="Transposase_IS3/IS150/IS904"/>
</dbReference>
<keyword evidence="3" id="KW-1185">Reference proteome</keyword>
<dbReference type="PANTHER" id="PTHR46889:SF4">
    <property type="entry name" value="TRANSPOSASE INSO FOR INSERTION SEQUENCE ELEMENT IS911B-RELATED"/>
    <property type="match status" value="1"/>
</dbReference>
<dbReference type="InterPro" id="IPR047656">
    <property type="entry name" value="IS481-like_transpos"/>
</dbReference>
<dbReference type="Pfam" id="PF13551">
    <property type="entry name" value="HTH_29"/>
    <property type="match status" value="1"/>
</dbReference>
<dbReference type="STRING" id="52441.SAMN05216302_102049"/>
<dbReference type="GO" id="GO:0015074">
    <property type="term" value="P:DNA integration"/>
    <property type="evidence" value="ECO:0007669"/>
    <property type="project" value="InterPro"/>
</dbReference>
<evidence type="ECO:0000313" key="2">
    <source>
        <dbReference type="EMBL" id="SFK90990.1"/>
    </source>
</evidence>
<reference evidence="3" key="1">
    <citation type="submission" date="2016-10" db="EMBL/GenBank/DDBJ databases">
        <authorList>
            <person name="Varghese N."/>
            <person name="Submissions S."/>
        </authorList>
    </citation>
    <scope>NUCLEOTIDE SEQUENCE [LARGE SCALE GENOMIC DNA]</scope>
    <source>
        <strain evidence="3">Nm69</strain>
    </source>
</reference>
<dbReference type="RefSeq" id="WP_090700664.1">
    <property type="nucleotide sequence ID" value="NZ_FOSP01000020.1"/>
</dbReference>
<dbReference type="EMBL" id="FOSP01000020">
    <property type="protein sequence ID" value="SFK90990.1"/>
    <property type="molecule type" value="Genomic_DNA"/>
</dbReference>
<evidence type="ECO:0000313" key="3">
    <source>
        <dbReference type="Proteomes" id="UP000199533"/>
    </source>
</evidence>
<dbReference type="OrthoDB" id="5392015at2"/>
<organism evidence="2 3">
    <name type="scientific">Nitrosomonas aestuarii</name>
    <dbReference type="NCBI Taxonomy" id="52441"/>
    <lineage>
        <taxon>Bacteria</taxon>
        <taxon>Pseudomonadati</taxon>
        <taxon>Pseudomonadota</taxon>
        <taxon>Betaproteobacteria</taxon>
        <taxon>Nitrosomonadales</taxon>
        <taxon>Nitrosomonadaceae</taxon>
        <taxon>Nitrosomonas</taxon>
    </lineage>
</organism>
<sequence length="364" mass="42283">MNQQLEAKIIKPKLGLLKLVKQFNNVQKACEIMGYSRDSYYRFKKLHDQGGEAALLEISRKKPIKKNRVKPYVEQAVVDMAYKYPSYGQHKVANELKLQGVTVSASGVRSIWLRHNLECFKKRLSALEKKIKQDGSALTKPQLQTLEKITKRKKACEEVDMHYPGYLGIQDTYYVGCIKGIGKIYQQTFIDTYSRLAIVKLYADKNAQVTDDLLKDRVIPLFDKQNVPLLRIQTDGGTEYWGKKETHIYQHYLKLKGIGHTKAKTYSPQTNKICERFHKTMKKECYDVMFRSKIYQSLYEIQQDVDCWMTFYNKERPHSGKHGYGKTPWQSWMDGRVLTKGRQFDHFFVPSGSQSPPSSILVKP</sequence>
<dbReference type="Pfam" id="PF13683">
    <property type="entry name" value="rve_3"/>
    <property type="match status" value="1"/>
</dbReference>
<dbReference type="Proteomes" id="UP000199533">
    <property type="component" value="Unassembled WGS sequence"/>
</dbReference>
<dbReference type="AlphaFoldDB" id="A0A1I4DDZ5"/>
<dbReference type="InterPro" id="IPR001584">
    <property type="entry name" value="Integrase_cat-core"/>
</dbReference>
<gene>
    <name evidence="2" type="ORF">SAMN05216302_102049</name>
</gene>